<dbReference type="AlphaFoldDB" id="A0A9E1M0F0"/>
<proteinExistence type="predicted"/>
<dbReference type="EMBL" id="JAGZYH010000019">
    <property type="protein sequence ID" value="MBS6621782.1"/>
    <property type="molecule type" value="Genomic_DNA"/>
</dbReference>
<comment type="caution">
    <text evidence="1">The sequence shown here is derived from an EMBL/GenBank/DDBJ whole genome shotgun (WGS) entry which is preliminary data.</text>
</comment>
<accession>A0A9E1M0F0</accession>
<reference evidence="1" key="1">
    <citation type="submission" date="2021-02" db="EMBL/GenBank/DDBJ databases">
        <title>Infant gut strain persistence is associated with maternal origin, phylogeny, and functional potential including surface adhesion and iron acquisition.</title>
        <authorList>
            <person name="Lou Y.C."/>
        </authorList>
    </citation>
    <scope>NUCLEOTIDE SEQUENCE</scope>
    <source>
        <strain evidence="1">L2_039_000G1_dasL2_039_000G1_maxbin2.maxbin.077</strain>
    </source>
</reference>
<evidence type="ECO:0000313" key="1">
    <source>
        <dbReference type="EMBL" id="MBS6621782.1"/>
    </source>
</evidence>
<organism evidence="1 2">
    <name type="scientific">Faecalibacterium prausnitzii</name>
    <dbReference type="NCBI Taxonomy" id="853"/>
    <lineage>
        <taxon>Bacteria</taxon>
        <taxon>Bacillati</taxon>
        <taxon>Bacillota</taxon>
        <taxon>Clostridia</taxon>
        <taxon>Eubacteriales</taxon>
        <taxon>Oscillospiraceae</taxon>
        <taxon>Faecalibacterium</taxon>
    </lineage>
</organism>
<gene>
    <name evidence="1" type="ORF">KH315_06405</name>
</gene>
<name>A0A9E1M0F0_9FIRM</name>
<dbReference type="Proteomes" id="UP000811365">
    <property type="component" value="Unassembled WGS sequence"/>
</dbReference>
<sequence length="282" mass="31316">MADYVATLKNDLVEQFRGKANIEALMEVIGAQLQQVYDFYDQLRQDRGVHTAVGKQLDGVGDIVVMTRMEAGKLAGDPIPFDIIDDDTYRQYLIYKILKNNSDCTYPDIIKAFRMFWDRPLYYSEDPEQPATMIFDTGEMPGDVDTTPLFRTPLIRAAGVTLKLYAKTSTPMEPSTLNILSGLGFAVTVTNLPVVERNYDFKSKVYAASNIGTVVQDDLPVVERAYKFEFSLGIGANAQSVTHDMLPELERNIQYDAAVNGGSVVGSVMETPINGITLQKNA</sequence>
<evidence type="ECO:0000313" key="2">
    <source>
        <dbReference type="Proteomes" id="UP000811365"/>
    </source>
</evidence>
<protein>
    <submittedName>
        <fullName evidence="1">DUF2612 domain-containing protein</fullName>
    </submittedName>
</protein>